<dbReference type="Proteomes" id="UP001497516">
    <property type="component" value="Chromosome 3"/>
</dbReference>
<dbReference type="EMBL" id="OZ034816">
    <property type="protein sequence ID" value="CAL1373681.1"/>
    <property type="molecule type" value="Genomic_DNA"/>
</dbReference>
<reference evidence="3 4" key="1">
    <citation type="submission" date="2024-04" db="EMBL/GenBank/DDBJ databases">
        <authorList>
            <person name="Fracassetti M."/>
        </authorList>
    </citation>
    <scope>NUCLEOTIDE SEQUENCE [LARGE SCALE GENOMIC DNA]</scope>
</reference>
<keyword evidence="4" id="KW-1185">Reference proteome</keyword>
<feature type="transmembrane region" description="Helical" evidence="2">
    <location>
        <begin position="176"/>
        <end position="196"/>
    </location>
</feature>
<name>A0AAV2DL22_9ROSI</name>
<evidence type="ECO:0000313" key="4">
    <source>
        <dbReference type="Proteomes" id="UP001497516"/>
    </source>
</evidence>
<proteinExistence type="predicted"/>
<accession>A0AAV2DL22</accession>
<keyword evidence="2" id="KW-0812">Transmembrane</keyword>
<evidence type="ECO:0000256" key="1">
    <source>
        <dbReference type="SAM" id="Coils"/>
    </source>
</evidence>
<sequence length="312" mass="33388">MTAKQALQSYYLPVIARTTTTVRSKPTLLLSCNKLPGSSPLFFQATSSLPSRSAVAKCSGGDNLKDALSGMVGKQVEELLGKEENKGLLDELEKASERVEIARRELAEIERQELESKQVREYVNQLETRASEIEECLQEISAAKSLVEEAERSLSAGGSQNEASEKDKERIDSIKAAGVCALVGTLAGLPVSLAQVTSYEQLLLPLAVTFFSCALFGVTFRYAVRRDLDDSNLKTGAIAAFGFVKGLGRLSGGAPLELNPGSILSHGIDGAVYVSQSVLVFGFAAVSLDYCFKVGLISPFPLKASPSENKAE</sequence>
<keyword evidence="2" id="KW-0472">Membrane</keyword>
<organism evidence="3 4">
    <name type="scientific">Linum trigynum</name>
    <dbReference type="NCBI Taxonomy" id="586398"/>
    <lineage>
        <taxon>Eukaryota</taxon>
        <taxon>Viridiplantae</taxon>
        <taxon>Streptophyta</taxon>
        <taxon>Embryophyta</taxon>
        <taxon>Tracheophyta</taxon>
        <taxon>Spermatophyta</taxon>
        <taxon>Magnoliopsida</taxon>
        <taxon>eudicotyledons</taxon>
        <taxon>Gunneridae</taxon>
        <taxon>Pentapetalae</taxon>
        <taxon>rosids</taxon>
        <taxon>fabids</taxon>
        <taxon>Malpighiales</taxon>
        <taxon>Linaceae</taxon>
        <taxon>Linum</taxon>
    </lineage>
</organism>
<evidence type="ECO:0008006" key="5">
    <source>
        <dbReference type="Google" id="ProtNLM"/>
    </source>
</evidence>
<feature type="transmembrane region" description="Helical" evidence="2">
    <location>
        <begin position="202"/>
        <end position="224"/>
    </location>
</feature>
<protein>
    <recommendedName>
        <fullName evidence="5">Homer protein</fullName>
    </recommendedName>
</protein>
<feature type="coiled-coil region" evidence="1">
    <location>
        <begin position="85"/>
        <end position="153"/>
    </location>
</feature>
<gene>
    <name evidence="3" type="ORF">LTRI10_LOCUS15600</name>
</gene>
<dbReference type="PANTHER" id="PTHR36383:SF1">
    <property type="entry name" value="PROTEIN, PUTATIVE-RELATED"/>
    <property type="match status" value="1"/>
</dbReference>
<dbReference type="AlphaFoldDB" id="A0AAV2DL22"/>
<evidence type="ECO:0000313" key="3">
    <source>
        <dbReference type="EMBL" id="CAL1373681.1"/>
    </source>
</evidence>
<keyword evidence="1" id="KW-0175">Coiled coil</keyword>
<dbReference type="PANTHER" id="PTHR36383">
    <property type="entry name" value="OS09G0529350 PROTEIN"/>
    <property type="match status" value="1"/>
</dbReference>
<evidence type="ECO:0000256" key="2">
    <source>
        <dbReference type="SAM" id="Phobius"/>
    </source>
</evidence>
<keyword evidence="2" id="KW-1133">Transmembrane helix</keyword>